<evidence type="ECO:0000313" key="3">
    <source>
        <dbReference type="Proteomes" id="UP000543598"/>
    </source>
</evidence>
<dbReference type="CDD" id="cd00829">
    <property type="entry name" value="SCP-x_thiolase"/>
    <property type="match status" value="1"/>
</dbReference>
<evidence type="ECO:0000259" key="1">
    <source>
        <dbReference type="Pfam" id="PF22691"/>
    </source>
</evidence>
<dbReference type="PIRSF" id="PIRSF000429">
    <property type="entry name" value="Ac-CoA_Ac_transf"/>
    <property type="match status" value="1"/>
</dbReference>
<dbReference type="InterPro" id="IPR016039">
    <property type="entry name" value="Thiolase-like"/>
</dbReference>
<dbReference type="AlphaFoldDB" id="A0A7Y2M051"/>
<dbReference type="PANTHER" id="PTHR42870:SF1">
    <property type="entry name" value="NON-SPECIFIC LIPID-TRANSFER PROTEIN-LIKE 2"/>
    <property type="match status" value="1"/>
</dbReference>
<keyword evidence="3" id="KW-1185">Reference proteome</keyword>
<accession>A0A7Y2M051</accession>
<organism evidence="2 3">
    <name type="scientific">Microbacterium ulmi</name>
    <dbReference type="NCBI Taxonomy" id="179095"/>
    <lineage>
        <taxon>Bacteria</taxon>
        <taxon>Bacillati</taxon>
        <taxon>Actinomycetota</taxon>
        <taxon>Actinomycetes</taxon>
        <taxon>Micrococcales</taxon>
        <taxon>Microbacteriaceae</taxon>
        <taxon>Microbacterium</taxon>
    </lineage>
</organism>
<dbReference type="GO" id="GO:0016747">
    <property type="term" value="F:acyltransferase activity, transferring groups other than amino-acyl groups"/>
    <property type="evidence" value="ECO:0007669"/>
    <property type="project" value="InterPro"/>
</dbReference>
<feature type="domain" description="Thiolase C-terminal" evidence="1">
    <location>
        <begin position="246"/>
        <end position="365"/>
    </location>
</feature>
<dbReference type="PANTHER" id="PTHR42870">
    <property type="entry name" value="ACETYL-COA C-ACETYLTRANSFERASE"/>
    <property type="match status" value="1"/>
</dbReference>
<name>A0A7Y2M051_9MICO</name>
<dbReference type="Gene3D" id="3.40.47.10">
    <property type="match status" value="1"/>
</dbReference>
<dbReference type="Proteomes" id="UP000543598">
    <property type="component" value="Unassembled WGS sequence"/>
</dbReference>
<reference evidence="2 3" key="1">
    <citation type="submission" date="2020-05" db="EMBL/GenBank/DDBJ databases">
        <title>MicrobeNet Type strains.</title>
        <authorList>
            <person name="Nicholson A.C."/>
        </authorList>
    </citation>
    <scope>NUCLEOTIDE SEQUENCE [LARGE SCALE GENOMIC DNA]</scope>
    <source>
        <strain evidence="2 3">JCM 14282</strain>
    </source>
</reference>
<dbReference type="SUPFAM" id="SSF53901">
    <property type="entry name" value="Thiolase-like"/>
    <property type="match status" value="2"/>
</dbReference>
<dbReference type="InterPro" id="IPR002155">
    <property type="entry name" value="Thiolase"/>
</dbReference>
<dbReference type="InterPro" id="IPR055140">
    <property type="entry name" value="Thiolase_C_2"/>
</dbReference>
<evidence type="ECO:0000313" key="2">
    <source>
        <dbReference type="EMBL" id="NNH04010.1"/>
    </source>
</evidence>
<proteinExistence type="predicted"/>
<sequence>MERDYPEGIAVVGVGDVDYGRLYREYKTGAVRDRYDLAIEAVLDALDDAGATRDDIDGVICVRDVGYERLCAELGIERPDFANHLEGDGRQSGMALHYAAMAIHSGLAECVLIAYANVGRSAGANYGSNGDGADAYGLPHGMTSPGAQVASMYARYSYEFGEDPDRLGKLAVSARRHSSLNPRAVLSTPLTLEDYHETRFITEPLRLNDYALINDGAVAILVTTEERARAMRKPPVRIAAASSGADMSATYAKTDFYYGAARAVAERLSRRTDISPADVKTLQVYDNFSPTILFSLEGFGFCGRGEAGAYIDDVGITLGRSIRPLNTSGGHTAEGYLQGFNQLVEAVRQVRGECGERQVADCDVAQYICVSPLLTSFLFARA</sequence>
<comment type="caution">
    <text evidence="2">The sequence shown here is derived from an EMBL/GenBank/DDBJ whole genome shotgun (WGS) entry which is preliminary data.</text>
</comment>
<protein>
    <submittedName>
        <fullName evidence="2">Thiolase family protein</fullName>
    </submittedName>
</protein>
<dbReference type="RefSeq" id="WP_167036702.1">
    <property type="nucleotide sequence ID" value="NZ_BAAANA010000001.1"/>
</dbReference>
<dbReference type="Pfam" id="PF22691">
    <property type="entry name" value="Thiolase_C_1"/>
    <property type="match status" value="1"/>
</dbReference>
<dbReference type="EMBL" id="JABEMB010000011">
    <property type="protein sequence ID" value="NNH04010.1"/>
    <property type="molecule type" value="Genomic_DNA"/>
</dbReference>
<gene>
    <name evidence="2" type="ORF">HLA99_09140</name>
</gene>